<keyword evidence="5 7" id="KW-0456">Lyase</keyword>
<keyword evidence="6 7" id="KW-0961">Cell wall biogenesis/degradation</keyword>
<feature type="region of interest" description="Disordered" evidence="8">
    <location>
        <begin position="1"/>
        <end position="59"/>
    </location>
</feature>
<comment type="similarity">
    <text evidence="7">Belongs to the transglycosylase MltG family.</text>
</comment>
<dbReference type="Pfam" id="PF02618">
    <property type="entry name" value="YceG"/>
    <property type="match status" value="1"/>
</dbReference>
<feature type="transmembrane region" description="Helical" evidence="7">
    <location>
        <begin position="100"/>
        <end position="120"/>
    </location>
</feature>
<keyword evidence="2 7" id="KW-0812">Transmembrane</keyword>
<evidence type="ECO:0000256" key="8">
    <source>
        <dbReference type="SAM" id="MobiDB-lite"/>
    </source>
</evidence>
<reference evidence="9 10" key="1">
    <citation type="submission" date="2023-08" db="EMBL/GenBank/DDBJ databases">
        <title>Nocardioides seae sp. nov., a bacterium isolated from a soil.</title>
        <authorList>
            <person name="Wang X."/>
        </authorList>
    </citation>
    <scope>NUCLEOTIDE SEQUENCE [LARGE SCALE GENOMIC DNA]</scope>
    <source>
        <strain evidence="9 10">YZH12</strain>
    </source>
</reference>
<dbReference type="EMBL" id="JAVYII010000007">
    <property type="protein sequence ID" value="MDT9594615.1"/>
    <property type="molecule type" value="Genomic_DNA"/>
</dbReference>
<dbReference type="RefSeq" id="WP_315734537.1">
    <property type="nucleotide sequence ID" value="NZ_JAVYII010000007.1"/>
</dbReference>
<feature type="compositionally biased region" description="Basic and acidic residues" evidence="8">
    <location>
        <begin position="34"/>
        <end position="59"/>
    </location>
</feature>
<keyword evidence="3 7" id="KW-1133">Transmembrane helix</keyword>
<comment type="function">
    <text evidence="7">Functions as a peptidoglycan terminase that cleaves nascent peptidoglycan strands endolytically to terminate their elongation.</text>
</comment>
<protein>
    <recommendedName>
        <fullName evidence="7">Endolytic murein transglycosylase</fullName>
        <ecNumber evidence="7">4.2.2.29</ecNumber>
    </recommendedName>
    <alternativeName>
        <fullName evidence="7">Peptidoglycan lytic transglycosylase</fullName>
    </alternativeName>
    <alternativeName>
        <fullName evidence="7">Peptidoglycan polymerization terminase</fullName>
    </alternativeName>
</protein>
<dbReference type="Proteomes" id="UP001268542">
    <property type="component" value="Unassembled WGS sequence"/>
</dbReference>
<evidence type="ECO:0000256" key="4">
    <source>
        <dbReference type="ARBA" id="ARBA00023136"/>
    </source>
</evidence>
<keyword evidence="1 7" id="KW-1003">Cell membrane</keyword>
<organism evidence="9 10">
    <name type="scientific">Nocardioides imazamoxiresistens</name>
    <dbReference type="NCBI Taxonomy" id="3231893"/>
    <lineage>
        <taxon>Bacteria</taxon>
        <taxon>Bacillati</taxon>
        <taxon>Actinomycetota</taxon>
        <taxon>Actinomycetes</taxon>
        <taxon>Propionibacteriales</taxon>
        <taxon>Nocardioidaceae</taxon>
        <taxon>Nocardioides</taxon>
    </lineage>
</organism>
<dbReference type="HAMAP" id="MF_02065">
    <property type="entry name" value="MltG"/>
    <property type="match status" value="1"/>
</dbReference>
<dbReference type="Gene3D" id="3.30.160.60">
    <property type="entry name" value="Classic Zinc Finger"/>
    <property type="match status" value="1"/>
</dbReference>
<sequence length="451" mass="48033">MSDPSPYRDRDPDRDPLLPGDHEPARYRGTHAGEYAEEHPEDYPDEHHDGYADEYADEHGEYAEHHEGYDEYAEGYHDDYEDDHRPVGSRRAERKRRGRGLGCLLVALVLVAAAAGLLYVGVSWVGDRLGGGEEAQDFEGVASVEECATGGEVDVEVPSGYGTSQIGGLLVEKGVVASSQVFVSAVGSGSIRDGARSMCEGMSGSQAAELLLENAYIGGGGITITAGQTKTQVFERLAGATGLAVDDFVEAEQDPSVPLPEGAGGDVEGYLFPGSYNFGVEPTAVDIVVQMVQRWQDEASEIGLVDDAVPGFTQHELLTVASIIEKEVLVSEERPAVAEVVYDRLAGTCEGVPAGLLQMDSTVNFLKGGSTGTPYTTDEDRQIDSPYNTYRYSGLPPGPIASPGLAAMEGAIDPTDEGYCYFVAANDGSNTSVFASGYAEHLENVRRAQGQ</sequence>
<comment type="subcellular location">
    <subcellularLocation>
        <location evidence="7">Cell membrane</location>
        <topology evidence="7">Single-pass membrane protein</topology>
    </subcellularLocation>
</comment>
<name>A0ABU3Q0R6_9ACTN</name>
<comment type="caution">
    <text evidence="9">The sequence shown here is derived from an EMBL/GenBank/DDBJ whole genome shotgun (WGS) entry which is preliminary data.</text>
</comment>
<keyword evidence="10" id="KW-1185">Reference proteome</keyword>
<dbReference type="EC" id="4.2.2.29" evidence="7"/>
<evidence type="ECO:0000256" key="6">
    <source>
        <dbReference type="ARBA" id="ARBA00023316"/>
    </source>
</evidence>
<comment type="catalytic activity">
    <reaction evidence="7">
        <text>a peptidoglycan chain = a peptidoglycan chain with N-acetyl-1,6-anhydromuramyl-[peptide] at the reducing end + a peptidoglycan chain with N-acetylglucosamine at the non-reducing end.</text>
        <dbReference type="EC" id="4.2.2.29"/>
    </reaction>
</comment>
<feature type="site" description="Important for catalytic activity" evidence="7">
    <location>
        <position position="327"/>
    </location>
</feature>
<dbReference type="NCBIfam" id="TIGR00247">
    <property type="entry name" value="endolytic transglycosylase MltG"/>
    <property type="match status" value="1"/>
</dbReference>
<evidence type="ECO:0000256" key="5">
    <source>
        <dbReference type="ARBA" id="ARBA00023239"/>
    </source>
</evidence>
<feature type="compositionally biased region" description="Basic and acidic residues" evidence="8">
    <location>
        <begin position="1"/>
        <end position="26"/>
    </location>
</feature>
<proteinExistence type="inferred from homology"/>
<evidence type="ECO:0000256" key="7">
    <source>
        <dbReference type="HAMAP-Rule" id="MF_02065"/>
    </source>
</evidence>
<evidence type="ECO:0000256" key="3">
    <source>
        <dbReference type="ARBA" id="ARBA00022989"/>
    </source>
</evidence>
<evidence type="ECO:0000313" key="9">
    <source>
        <dbReference type="EMBL" id="MDT9594615.1"/>
    </source>
</evidence>
<evidence type="ECO:0000256" key="1">
    <source>
        <dbReference type="ARBA" id="ARBA00022475"/>
    </source>
</evidence>
<dbReference type="PANTHER" id="PTHR30518">
    <property type="entry name" value="ENDOLYTIC MUREIN TRANSGLYCOSYLASE"/>
    <property type="match status" value="1"/>
</dbReference>
<gene>
    <name evidence="7 9" type="primary">mltG</name>
    <name evidence="9" type="ORF">RDV89_16135</name>
</gene>
<accession>A0ABU3Q0R6</accession>
<evidence type="ECO:0000256" key="2">
    <source>
        <dbReference type="ARBA" id="ARBA00022692"/>
    </source>
</evidence>
<dbReference type="PANTHER" id="PTHR30518:SF2">
    <property type="entry name" value="ENDOLYTIC MUREIN TRANSGLYCOSYLASE"/>
    <property type="match status" value="1"/>
</dbReference>
<evidence type="ECO:0000313" key="10">
    <source>
        <dbReference type="Proteomes" id="UP001268542"/>
    </source>
</evidence>
<dbReference type="InterPro" id="IPR003770">
    <property type="entry name" value="MLTG-like"/>
</dbReference>
<keyword evidence="4 7" id="KW-0472">Membrane</keyword>